<evidence type="ECO:0000256" key="1">
    <source>
        <dbReference type="ARBA" id="ARBA00007749"/>
    </source>
</evidence>
<keyword evidence="4" id="KW-0862">Zinc</keyword>
<dbReference type="AlphaFoldDB" id="A0A6B2JW28"/>
<evidence type="ECO:0000256" key="3">
    <source>
        <dbReference type="ARBA" id="ARBA00022801"/>
    </source>
</evidence>
<gene>
    <name evidence="6" type="ORF">GZA08_16080</name>
</gene>
<dbReference type="Gene3D" id="3.60.15.10">
    <property type="entry name" value="Ribonuclease Z/Hydroxyacylglutathione hydrolase-like"/>
    <property type="match status" value="1"/>
</dbReference>
<dbReference type="Proteomes" id="UP000474757">
    <property type="component" value="Unassembled WGS sequence"/>
</dbReference>
<dbReference type="InterPro" id="IPR036866">
    <property type="entry name" value="RibonucZ/Hydroxyglut_hydro"/>
</dbReference>
<accession>A0A6B2JW28</accession>
<comment type="caution">
    <text evidence="6">The sequence shown here is derived from an EMBL/GenBank/DDBJ whole genome shotgun (WGS) entry which is preliminary data.</text>
</comment>
<evidence type="ECO:0000256" key="4">
    <source>
        <dbReference type="ARBA" id="ARBA00022833"/>
    </source>
</evidence>
<protein>
    <submittedName>
        <fullName evidence="6">MBL fold metallo-hydrolase</fullName>
    </submittedName>
</protein>
<sequence length="267" mass="28603">MPHRSFTIGEIDVTVINAAAFPTPEPHKTFGQNVDADAFAAAAQADFVAADTSVSSFSPVVVTSAGQRLLFDTGLNPEQLLAALSEAGLTAGDIDVVVLTHMHGDHVGGLAGEDGTPTFPHATYITGRAEWDHWAKADYAPFEGKVRPLEAAFTFIEPGAEVAPGVTALEAHGHTPGHMAFMVESGGLRLLMMVDTANHHVFSLAHPDWVVGFDSDKDHAAATRHRLLGMAADERLPVIGYHMPFPCAGFVERRGEGFRWIPVTYQL</sequence>
<evidence type="ECO:0000313" key="6">
    <source>
        <dbReference type="EMBL" id="NDV02488.1"/>
    </source>
</evidence>
<dbReference type="CDD" id="cd07720">
    <property type="entry name" value="OPHC2-like_MBL-fold"/>
    <property type="match status" value="1"/>
</dbReference>
<dbReference type="InterPro" id="IPR051013">
    <property type="entry name" value="MBL_superfamily_lactonases"/>
</dbReference>
<dbReference type="PANTHER" id="PTHR42978">
    <property type="entry name" value="QUORUM-QUENCHING LACTONASE YTNP-RELATED-RELATED"/>
    <property type="match status" value="1"/>
</dbReference>
<dbReference type="EMBL" id="JAAGAB010000004">
    <property type="protein sequence ID" value="NDV02488.1"/>
    <property type="molecule type" value="Genomic_DNA"/>
</dbReference>
<dbReference type="Pfam" id="PF00753">
    <property type="entry name" value="Lactamase_B"/>
    <property type="match status" value="1"/>
</dbReference>
<dbReference type="GO" id="GO:0016787">
    <property type="term" value="F:hydrolase activity"/>
    <property type="evidence" value="ECO:0007669"/>
    <property type="project" value="UniProtKB-KW"/>
</dbReference>
<dbReference type="RefSeq" id="WP_163895523.1">
    <property type="nucleotide sequence ID" value="NZ_JAAFYS010000004.1"/>
</dbReference>
<evidence type="ECO:0000256" key="2">
    <source>
        <dbReference type="ARBA" id="ARBA00022723"/>
    </source>
</evidence>
<feature type="domain" description="Metallo-beta-lactamase" evidence="5">
    <location>
        <begin position="55"/>
        <end position="242"/>
    </location>
</feature>
<reference evidence="6 7" key="1">
    <citation type="submission" date="2020-02" db="EMBL/GenBank/DDBJ databases">
        <title>Pseudoroseicyclus tamarix, sp. nov., isolated from offshore sediment of a Tamarix chinensis forest.</title>
        <authorList>
            <person name="Gai Y."/>
        </authorList>
    </citation>
    <scope>NUCLEOTIDE SEQUENCE [LARGE SCALE GENOMIC DNA]</scope>
    <source>
        <strain evidence="6 7">CLL3-39</strain>
    </source>
</reference>
<keyword evidence="7" id="KW-1185">Reference proteome</keyword>
<dbReference type="GO" id="GO:0046872">
    <property type="term" value="F:metal ion binding"/>
    <property type="evidence" value="ECO:0007669"/>
    <property type="project" value="UniProtKB-KW"/>
</dbReference>
<name>A0A6B2JW28_9RHOB</name>
<dbReference type="InterPro" id="IPR001279">
    <property type="entry name" value="Metallo-B-lactamas"/>
</dbReference>
<keyword evidence="3 6" id="KW-0378">Hydrolase</keyword>
<evidence type="ECO:0000259" key="5">
    <source>
        <dbReference type="SMART" id="SM00849"/>
    </source>
</evidence>
<proteinExistence type="inferred from homology"/>
<evidence type="ECO:0000313" key="7">
    <source>
        <dbReference type="Proteomes" id="UP000474757"/>
    </source>
</evidence>
<dbReference type="SMART" id="SM00849">
    <property type="entry name" value="Lactamase_B"/>
    <property type="match status" value="1"/>
</dbReference>
<comment type="similarity">
    <text evidence="1">Belongs to the metallo-beta-lactamase superfamily.</text>
</comment>
<dbReference type="PANTHER" id="PTHR42978:SF6">
    <property type="entry name" value="QUORUM-QUENCHING LACTONASE YTNP-RELATED"/>
    <property type="match status" value="1"/>
</dbReference>
<keyword evidence="2" id="KW-0479">Metal-binding</keyword>
<dbReference type="SUPFAM" id="SSF56281">
    <property type="entry name" value="Metallo-hydrolase/oxidoreductase"/>
    <property type="match status" value="1"/>
</dbReference>
<organism evidence="6 7">
    <name type="scientific">Pseudoroseicyclus tamaricis</name>
    <dbReference type="NCBI Taxonomy" id="2705421"/>
    <lineage>
        <taxon>Bacteria</taxon>
        <taxon>Pseudomonadati</taxon>
        <taxon>Pseudomonadota</taxon>
        <taxon>Alphaproteobacteria</taxon>
        <taxon>Rhodobacterales</taxon>
        <taxon>Paracoccaceae</taxon>
        <taxon>Pseudoroseicyclus</taxon>
    </lineage>
</organism>